<dbReference type="GO" id="GO:0008483">
    <property type="term" value="F:transaminase activity"/>
    <property type="evidence" value="ECO:0007669"/>
    <property type="project" value="UniProtKB-KW"/>
</dbReference>
<dbReference type="InterPro" id="IPR004839">
    <property type="entry name" value="Aminotransferase_I/II_large"/>
</dbReference>
<dbReference type="RefSeq" id="WP_109765800.1">
    <property type="nucleotide sequence ID" value="NZ_JASHJQ010000001.1"/>
</dbReference>
<dbReference type="InterPro" id="IPR015422">
    <property type="entry name" value="PyrdxlP-dep_Trfase_small"/>
</dbReference>
<evidence type="ECO:0000313" key="5">
    <source>
        <dbReference type="Proteomes" id="UP000246132"/>
    </source>
</evidence>
<accession>A0A3A8ACA2</accession>
<dbReference type="PANTHER" id="PTHR13693">
    <property type="entry name" value="CLASS II AMINOTRANSFERASE/8-AMINO-7-OXONONANOATE SYNTHASE"/>
    <property type="match status" value="1"/>
</dbReference>
<protein>
    <submittedName>
        <fullName evidence="4">Aminotransferase class I/II-fold pyridoxal phosphate-dependent enzyme</fullName>
    </submittedName>
</protein>
<dbReference type="GO" id="GO:0030170">
    <property type="term" value="F:pyridoxal phosphate binding"/>
    <property type="evidence" value="ECO:0007669"/>
    <property type="project" value="InterPro"/>
</dbReference>
<dbReference type="SUPFAM" id="SSF53383">
    <property type="entry name" value="PLP-dependent transferases"/>
    <property type="match status" value="1"/>
</dbReference>
<evidence type="ECO:0000256" key="2">
    <source>
        <dbReference type="ARBA" id="ARBA00022679"/>
    </source>
</evidence>
<dbReference type="InterPro" id="IPR015421">
    <property type="entry name" value="PyrdxlP-dep_Trfase_major"/>
</dbReference>
<dbReference type="EMBL" id="QFWV02000004">
    <property type="protein sequence ID" value="RKF07937.1"/>
    <property type="molecule type" value="Genomic_DNA"/>
</dbReference>
<evidence type="ECO:0000256" key="1">
    <source>
        <dbReference type="ARBA" id="ARBA00001933"/>
    </source>
</evidence>
<dbReference type="Gene3D" id="3.40.640.10">
    <property type="entry name" value="Type I PLP-dependent aspartate aminotransferase-like (Major domain)"/>
    <property type="match status" value="1"/>
</dbReference>
<dbReference type="Pfam" id="PF00155">
    <property type="entry name" value="Aminotran_1_2"/>
    <property type="match status" value="1"/>
</dbReference>
<sequence>MTKTIQANQFDDISFGALTGSLRDFKAKQGTDMLGRTDGFFHWQEERRRCDLWPYAKSTATAPRTHCAAKTDGGALMEGVNFASQDYLSLSSHPAIKEAATEAIKEYGVHSAGSAALLGNTRHSLLLEKRITEFLDGRETVLYPTGWSAGFAAIQGFVRPDDHVVMDVLAHSCLQEGARASTRNIHFHGHLNVRAMERRLQKIRANDTENGILLVTESLFSMHSDTPDIAAMRALCDEYNAVLLVDCAHDFGSMADDGRGHMSLQNVLHDVDIIIGSFSKTFASNGGFISVKDRATAEYLKYYSATQTFSNALSPVQAATVLAAFEIVDSAEGRDRRRKLMDNILYMRSEMGKVGLETLGDPSAIVPVRVGAEGLARIASRDLSNLGAIANLVEYPAVPQGGARFRVQVMSDHSHEDVDKLVVLMLQAMRSAEKEYLSLCDDHPSLMKNQRAAAQFADCVRDAA</sequence>
<reference evidence="4 5" key="1">
    <citation type="journal article" date="2018" name="Int. J. Syst. Bacteriol.">
        <title>Oceaniradius stylonemae gen. nov., sp. nov., isolated from a red alga, Stylonema cornu-cervi.</title>
        <authorList>
            <person name="Jeong S."/>
        </authorList>
    </citation>
    <scope>NUCLEOTIDE SEQUENCE [LARGE SCALE GENOMIC DNA]</scope>
    <source>
        <strain evidence="4 5">StC1</strain>
    </source>
</reference>
<gene>
    <name evidence="4" type="ORF">DEM25_007075</name>
</gene>
<keyword evidence="5" id="KW-1185">Reference proteome</keyword>
<organism evidence="4 5">
    <name type="scientific">Oceaniradius stylonematis</name>
    <dbReference type="NCBI Taxonomy" id="2184161"/>
    <lineage>
        <taxon>Bacteria</taxon>
        <taxon>Pseudomonadati</taxon>
        <taxon>Pseudomonadota</taxon>
        <taxon>Alphaproteobacteria</taxon>
        <taxon>Hyphomicrobiales</taxon>
        <taxon>Ahrensiaceae</taxon>
        <taxon>Oceaniradius</taxon>
    </lineage>
</organism>
<evidence type="ECO:0000259" key="3">
    <source>
        <dbReference type="Pfam" id="PF00155"/>
    </source>
</evidence>
<comment type="caution">
    <text evidence="4">The sequence shown here is derived from an EMBL/GenBank/DDBJ whole genome shotgun (WGS) entry which is preliminary data.</text>
</comment>
<comment type="cofactor">
    <cofactor evidence="1">
        <name>pyridoxal 5'-phosphate</name>
        <dbReference type="ChEBI" id="CHEBI:597326"/>
    </cofactor>
</comment>
<dbReference type="PANTHER" id="PTHR13693:SF103">
    <property type="entry name" value="AMINOTRANSFERASE CLASS I_CLASSII DOMAIN-CONTAINING PROTEIN"/>
    <property type="match status" value="1"/>
</dbReference>
<feature type="domain" description="Aminotransferase class I/classII large" evidence="3">
    <location>
        <begin position="79"/>
        <end position="422"/>
    </location>
</feature>
<dbReference type="AlphaFoldDB" id="A0A3A8ACA2"/>
<keyword evidence="4" id="KW-0032">Aminotransferase</keyword>
<evidence type="ECO:0000313" key="4">
    <source>
        <dbReference type="EMBL" id="RKF07937.1"/>
    </source>
</evidence>
<name>A0A3A8ACA2_9HYPH</name>
<dbReference type="OrthoDB" id="9807157at2"/>
<dbReference type="Proteomes" id="UP000246132">
    <property type="component" value="Unassembled WGS sequence"/>
</dbReference>
<dbReference type="Gene3D" id="3.90.1150.10">
    <property type="entry name" value="Aspartate Aminotransferase, domain 1"/>
    <property type="match status" value="1"/>
</dbReference>
<keyword evidence="2 4" id="KW-0808">Transferase</keyword>
<proteinExistence type="predicted"/>
<dbReference type="InterPro" id="IPR050087">
    <property type="entry name" value="AON_synthase_class-II"/>
</dbReference>
<dbReference type="InterPro" id="IPR015424">
    <property type="entry name" value="PyrdxlP-dep_Trfase"/>
</dbReference>